<feature type="compositionally biased region" description="Polar residues" evidence="1">
    <location>
        <begin position="562"/>
        <end position="575"/>
    </location>
</feature>
<feature type="region of interest" description="Disordered" evidence="1">
    <location>
        <begin position="550"/>
        <end position="585"/>
    </location>
</feature>
<feature type="compositionally biased region" description="Low complexity" evidence="1">
    <location>
        <begin position="793"/>
        <end position="806"/>
    </location>
</feature>
<evidence type="ECO:0000256" key="1">
    <source>
        <dbReference type="SAM" id="MobiDB-lite"/>
    </source>
</evidence>
<feature type="compositionally biased region" description="Basic and acidic residues" evidence="1">
    <location>
        <begin position="627"/>
        <end position="675"/>
    </location>
</feature>
<feature type="compositionally biased region" description="Basic and acidic residues" evidence="1">
    <location>
        <begin position="609"/>
        <end position="620"/>
    </location>
</feature>
<protein>
    <submittedName>
        <fullName evidence="2">Uncharacterized protein</fullName>
    </submittedName>
</protein>
<dbReference type="Proteomes" id="UP000245207">
    <property type="component" value="Unassembled WGS sequence"/>
</dbReference>
<feature type="compositionally biased region" description="Basic and acidic residues" evidence="1">
    <location>
        <begin position="421"/>
        <end position="439"/>
    </location>
</feature>
<gene>
    <name evidence="2" type="ORF">CTI12_AA035440</name>
</gene>
<keyword evidence="2" id="KW-0150">Chloroplast</keyword>
<feature type="compositionally biased region" description="Basic residues" evidence="1">
    <location>
        <begin position="756"/>
        <end position="766"/>
    </location>
</feature>
<feature type="compositionally biased region" description="Polar residues" evidence="1">
    <location>
        <begin position="776"/>
        <end position="788"/>
    </location>
</feature>
<feature type="compositionally biased region" description="Basic and acidic residues" evidence="1">
    <location>
        <begin position="732"/>
        <end position="754"/>
    </location>
</feature>
<geneLocation type="chloroplast" evidence="2"/>
<dbReference type="OrthoDB" id="1093005at2759"/>
<evidence type="ECO:0000313" key="3">
    <source>
        <dbReference type="Proteomes" id="UP000245207"/>
    </source>
</evidence>
<keyword evidence="3" id="KW-1185">Reference proteome</keyword>
<name>A0A2U1QFY2_ARTAN</name>
<keyword evidence="2" id="KW-0934">Plastid</keyword>
<feature type="compositionally biased region" description="Polar residues" evidence="1">
    <location>
        <begin position="717"/>
        <end position="727"/>
    </location>
</feature>
<feature type="compositionally biased region" description="Basic residues" evidence="1">
    <location>
        <begin position="440"/>
        <end position="451"/>
    </location>
</feature>
<feature type="region of interest" description="Disordered" evidence="1">
    <location>
        <begin position="608"/>
        <end position="876"/>
    </location>
</feature>
<feature type="compositionally biased region" description="Basic and acidic residues" evidence="1">
    <location>
        <begin position="452"/>
        <end position="483"/>
    </location>
</feature>
<feature type="compositionally biased region" description="Basic and acidic residues" evidence="1">
    <location>
        <begin position="512"/>
        <end position="522"/>
    </location>
</feature>
<dbReference type="EMBL" id="PKPP01000155">
    <property type="protein sequence ID" value="PWA96877.1"/>
    <property type="molecule type" value="Genomic_DNA"/>
</dbReference>
<proteinExistence type="predicted"/>
<evidence type="ECO:0000313" key="2">
    <source>
        <dbReference type="EMBL" id="PWA96877.1"/>
    </source>
</evidence>
<feature type="compositionally biased region" description="Basic residues" evidence="1">
    <location>
        <begin position="811"/>
        <end position="824"/>
    </location>
</feature>
<feature type="region of interest" description="Disordered" evidence="1">
    <location>
        <begin position="407"/>
        <end position="483"/>
    </location>
</feature>
<feature type="region of interest" description="Disordered" evidence="1">
    <location>
        <begin position="498"/>
        <end position="522"/>
    </location>
</feature>
<feature type="region of interest" description="Disordered" evidence="1">
    <location>
        <begin position="184"/>
        <end position="228"/>
    </location>
</feature>
<sequence length="876" mass="97141">MANADNNSSSSCLFIDTNLDTHFVFIVSHSDTVSDLKRKIMLEHHQCFPAIGDIKIDSLKVKRRGRFYHLPDSMFVKSAFATVKDNWFLSVDASRIAQGVCIQQVDNYKVGDQLALPCATDNRSVDQGSPSTHLTIVPIVNHVVSSVNQFTTGNSDKDYLKNTEEDRPFVNAINSKKRTLVQSESLVEDASGSGPSVEKKRKTEEIEASVKASEDLGGGNIRTNNENSMENNIQDLNDESTRLNKGEKCSVLDQEATVVSSSIENVAETHVQKNTEASEIIVPDVFMVLEKNIEQEIPSEISQKEKGESVFIQNNSEASETVPAVLMTLEENIQQEIPSEISQKEKENELVKERVMGNEILSSSMRTSDCELDSEKDKTAEKEVLSTSLIKTLHTLLKDAADMSEKDLGSTVQESAGDQIDNLKEDKESSRKQEPEVKLPRRKKRAKKSAARSKDESAKNKDESARQADESAENKDEALMERADNIASNISSIVPATAHETKNDKVSLSNAEKNEVLEKTLPDDVTMQEVEISKPTEAVPETLKEIKDVVGRRKKKKDVRRSATSNDAATVTNEENVLPHSGREESQDITLIDALLIHDCSRDGILTKNDAEIPRTEKKASQGNDEGIDRKPENKNEKMDEVSDPHLNENAKEHETTLLDAARKDGDEVKGRDAQVFDVGLIKAKKNKKSSMTGPEDLPSKCQSTELELEPEKSQSTDHQTSKNMTVSEVKIVNDEGHVSKEGSQEIGGKDTTKSVKVKKPKKRTKEHLLVDSRNDSAIQPQKLISNSENKKVPINVVTNPNIPNTDQFKTPKKKRYCLVKRKGGGGNSQSKSKNISMTDRLRSSPRFKRAKVTASQQLGDTESESVDFVPESPPK</sequence>
<organism evidence="2 3">
    <name type="scientific">Artemisia annua</name>
    <name type="common">Sweet wormwood</name>
    <dbReference type="NCBI Taxonomy" id="35608"/>
    <lineage>
        <taxon>Eukaryota</taxon>
        <taxon>Viridiplantae</taxon>
        <taxon>Streptophyta</taxon>
        <taxon>Embryophyta</taxon>
        <taxon>Tracheophyta</taxon>
        <taxon>Spermatophyta</taxon>
        <taxon>Magnoliopsida</taxon>
        <taxon>eudicotyledons</taxon>
        <taxon>Gunneridae</taxon>
        <taxon>Pentapetalae</taxon>
        <taxon>asterids</taxon>
        <taxon>campanulids</taxon>
        <taxon>Asterales</taxon>
        <taxon>Asteraceae</taxon>
        <taxon>Asteroideae</taxon>
        <taxon>Anthemideae</taxon>
        <taxon>Artemisiinae</taxon>
        <taxon>Artemisia</taxon>
    </lineage>
</organism>
<reference evidence="2 3" key="1">
    <citation type="journal article" date="2018" name="Mol. Plant">
        <title>The genome of Artemisia annua provides insight into the evolution of Asteraceae family and artemisinin biosynthesis.</title>
        <authorList>
            <person name="Shen Q."/>
            <person name="Zhang L."/>
            <person name="Liao Z."/>
            <person name="Wang S."/>
            <person name="Yan T."/>
            <person name="Shi P."/>
            <person name="Liu M."/>
            <person name="Fu X."/>
            <person name="Pan Q."/>
            <person name="Wang Y."/>
            <person name="Lv Z."/>
            <person name="Lu X."/>
            <person name="Zhang F."/>
            <person name="Jiang W."/>
            <person name="Ma Y."/>
            <person name="Chen M."/>
            <person name="Hao X."/>
            <person name="Li L."/>
            <person name="Tang Y."/>
            <person name="Lv G."/>
            <person name="Zhou Y."/>
            <person name="Sun X."/>
            <person name="Brodelius P.E."/>
            <person name="Rose J.K.C."/>
            <person name="Tang K."/>
        </authorList>
    </citation>
    <scope>NUCLEOTIDE SEQUENCE [LARGE SCALE GENOMIC DNA]</scope>
    <source>
        <strain evidence="3">cv. Huhao1</strain>
        <tissue evidence="2">Leaf</tissue>
    </source>
</reference>
<accession>A0A2U1QFY2</accession>
<dbReference type="AlphaFoldDB" id="A0A2U1QFY2"/>
<comment type="caution">
    <text evidence="2">The sequence shown here is derived from an EMBL/GenBank/DDBJ whole genome shotgun (WGS) entry which is preliminary data.</text>
</comment>